<dbReference type="Proteomes" id="UP001648503">
    <property type="component" value="Unassembled WGS sequence"/>
</dbReference>
<feature type="compositionally biased region" description="Pro residues" evidence="1">
    <location>
        <begin position="313"/>
        <end position="331"/>
    </location>
</feature>
<accession>A0ABQ8F087</accession>
<gene>
    <name evidence="2" type="ORF">BASA50_009853</name>
</gene>
<protein>
    <recommendedName>
        <fullName evidence="4">VWFD domain-containing protein</fullName>
    </recommendedName>
</protein>
<dbReference type="EMBL" id="JAFCIX010000441">
    <property type="protein sequence ID" value="KAH6589761.1"/>
    <property type="molecule type" value="Genomic_DNA"/>
</dbReference>
<organism evidence="2 3">
    <name type="scientific">Batrachochytrium salamandrivorans</name>
    <dbReference type="NCBI Taxonomy" id="1357716"/>
    <lineage>
        <taxon>Eukaryota</taxon>
        <taxon>Fungi</taxon>
        <taxon>Fungi incertae sedis</taxon>
        <taxon>Chytridiomycota</taxon>
        <taxon>Chytridiomycota incertae sedis</taxon>
        <taxon>Chytridiomycetes</taxon>
        <taxon>Rhizophydiales</taxon>
        <taxon>Rhizophydiales incertae sedis</taxon>
        <taxon>Batrachochytrium</taxon>
    </lineage>
</organism>
<evidence type="ECO:0000313" key="3">
    <source>
        <dbReference type="Proteomes" id="UP001648503"/>
    </source>
</evidence>
<name>A0ABQ8F087_9FUNG</name>
<proteinExistence type="predicted"/>
<reference evidence="2 3" key="1">
    <citation type="submission" date="2021-02" db="EMBL/GenBank/DDBJ databases">
        <title>Variation within the Batrachochytrium salamandrivorans European outbreak.</title>
        <authorList>
            <person name="Kelly M."/>
            <person name="Pasmans F."/>
            <person name="Shea T.P."/>
            <person name="Munoz J.F."/>
            <person name="Carranza S."/>
            <person name="Cuomo C.A."/>
            <person name="Martel A."/>
        </authorList>
    </citation>
    <scope>NUCLEOTIDE SEQUENCE [LARGE SCALE GENOMIC DNA]</scope>
    <source>
        <strain evidence="2 3">AMFP18/2</strain>
    </source>
</reference>
<evidence type="ECO:0000313" key="2">
    <source>
        <dbReference type="EMBL" id="KAH6589761.1"/>
    </source>
</evidence>
<evidence type="ECO:0008006" key="4">
    <source>
        <dbReference type="Google" id="ProtNLM"/>
    </source>
</evidence>
<evidence type="ECO:0000256" key="1">
    <source>
        <dbReference type="SAM" id="MobiDB-lite"/>
    </source>
</evidence>
<sequence>MIVFNPNNWNVPQEITAVLAPLLVGPPSSLPPLDFESELLAKAVTVSPLPAELSTIDTLKVTRGSTSFYFCFIKKNEAKTFDEIPFSFHEPGWYQMVSTRDIEVQAFVGECPVDVPCIKKVVVRYGSSAMSLDVSGPVKNLREYSVTKVTQNTNEIQYVPRPDSNNHLFFFSYGSALSVDLVKNGDIVFWRCSDDKLYDPTNENDAAIFVDSWGVRDEDVLTNPGARTLNPPALPGTVCKFPEKPRPNPTTTTTTTVDLSTTTSTTTVDFSTYVSSFTVDLSESTLSPTITYALSSTTITTSPSTTSTTSPYLPDPPAPGGYVPPPPQNQV</sequence>
<feature type="compositionally biased region" description="Low complexity" evidence="1">
    <location>
        <begin position="298"/>
        <end position="311"/>
    </location>
</feature>
<keyword evidence="3" id="KW-1185">Reference proteome</keyword>
<comment type="caution">
    <text evidence="2">The sequence shown here is derived from an EMBL/GenBank/DDBJ whole genome shotgun (WGS) entry which is preliminary data.</text>
</comment>
<feature type="region of interest" description="Disordered" evidence="1">
    <location>
        <begin position="298"/>
        <end position="331"/>
    </location>
</feature>